<evidence type="ECO:0000313" key="3">
    <source>
        <dbReference type="EMBL" id="GAA3618269.1"/>
    </source>
</evidence>
<dbReference type="CDD" id="cd14814">
    <property type="entry name" value="Peptidase_M15"/>
    <property type="match status" value="1"/>
</dbReference>
<keyword evidence="3" id="KW-0121">Carboxypeptidase</keyword>
<name>A0ABP6ZTB6_9ACTN</name>
<proteinExistence type="predicted"/>
<gene>
    <name evidence="3" type="ORF">GCM10022223_38740</name>
</gene>
<dbReference type="InterPro" id="IPR052179">
    <property type="entry name" value="DD-CPase-like"/>
</dbReference>
<keyword evidence="4" id="KW-1185">Reference proteome</keyword>
<organism evidence="3 4">
    <name type="scientific">Kineosporia mesophila</name>
    <dbReference type="NCBI Taxonomy" id="566012"/>
    <lineage>
        <taxon>Bacteria</taxon>
        <taxon>Bacillati</taxon>
        <taxon>Actinomycetota</taxon>
        <taxon>Actinomycetes</taxon>
        <taxon>Kineosporiales</taxon>
        <taxon>Kineosporiaceae</taxon>
        <taxon>Kineosporia</taxon>
    </lineage>
</organism>
<evidence type="ECO:0000256" key="1">
    <source>
        <dbReference type="SAM" id="MobiDB-lite"/>
    </source>
</evidence>
<keyword evidence="3" id="KW-0645">Protease</keyword>
<dbReference type="PANTHER" id="PTHR34385:SF1">
    <property type="entry name" value="PEPTIDOGLYCAN L-ALANYL-D-GLUTAMATE ENDOPEPTIDASE CWLK"/>
    <property type="match status" value="1"/>
</dbReference>
<dbReference type="RefSeq" id="WP_231480783.1">
    <property type="nucleotide sequence ID" value="NZ_BAAAZO010000006.1"/>
</dbReference>
<dbReference type="PANTHER" id="PTHR34385">
    <property type="entry name" value="D-ALANYL-D-ALANINE CARBOXYPEPTIDASE"/>
    <property type="match status" value="1"/>
</dbReference>
<dbReference type="Proteomes" id="UP001501074">
    <property type="component" value="Unassembled WGS sequence"/>
</dbReference>
<dbReference type="Pfam" id="PF02557">
    <property type="entry name" value="VanY"/>
    <property type="match status" value="1"/>
</dbReference>
<protein>
    <submittedName>
        <fullName evidence="3">D-alanyl-D-alanine carboxypeptidase family protein</fullName>
    </submittedName>
</protein>
<dbReference type="SUPFAM" id="SSF55166">
    <property type="entry name" value="Hedgehog/DD-peptidase"/>
    <property type="match status" value="1"/>
</dbReference>
<dbReference type="EMBL" id="BAAAZO010000006">
    <property type="protein sequence ID" value="GAA3618269.1"/>
    <property type="molecule type" value="Genomic_DNA"/>
</dbReference>
<dbReference type="GO" id="GO:0004180">
    <property type="term" value="F:carboxypeptidase activity"/>
    <property type="evidence" value="ECO:0007669"/>
    <property type="project" value="UniProtKB-KW"/>
</dbReference>
<evidence type="ECO:0000259" key="2">
    <source>
        <dbReference type="Pfam" id="PF02557"/>
    </source>
</evidence>
<feature type="domain" description="D-alanyl-D-alanine carboxypeptidase-like core" evidence="2">
    <location>
        <begin position="174"/>
        <end position="284"/>
    </location>
</feature>
<keyword evidence="3" id="KW-0378">Hydrolase</keyword>
<sequence>MPSHRADTAAPALRPRNNKGSRSTGPQRRSGSSSARRPIGKPRSSLSAPQVGIAGALGIATIAAPISGAMADPMPQAKVNQISSTVASVSTVAFPTRADAAGVGVTTLKVVTTDSVSADTPDLLAAPKTIIVDRASRSGERSVLPGCSGVPTTSTASNGQLPDSSLCTLWDTNHRLRADAAVALAKLNIAYKQQFGDDMCLTDSYRSLSQQYSVKARKPTLAAVPGTSEHGWGLAVDMCDGVETGSGARFQWLVDNAASYGWDNPNWAKTGGGGPYEPWHWEYTAGE</sequence>
<dbReference type="Gene3D" id="3.30.1380.10">
    <property type="match status" value="1"/>
</dbReference>
<reference evidence="4" key="1">
    <citation type="journal article" date="2019" name="Int. J. Syst. Evol. Microbiol.">
        <title>The Global Catalogue of Microorganisms (GCM) 10K type strain sequencing project: providing services to taxonomists for standard genome sequencing and annotation.</title>
        <authorList>
            <consortium name="The Broad Institute Genomics Platform"/>
            <consortium name="The Broad Institute Genome Sequencing Center for Infectious Disease"/>
            <person name="Wu L."/>
            <person name="Ma J."/>
        </authorList>
    </citation>
    <scope>NUCLEOTIDE SEQUENCE [LARGE SCALE GENOMIC DNA]</scope>
    <source>
        <strain evidence="4">JCM 16902</strain>
    </source>
</reference>
<dbReference type="InterPro" id="IPR009045">
    <property type="entry name" value="Zn_M74/Hedgehog-like"/>
</dbReference>
<comment type="caution">
    <text evidence="3">The sequence shown here is derived from an EMBL/GenBank/DDBJ whole genome shotgun (WGS) entry which is preliminary data.</text>
</comment>
<evidence type="ECO:0000313" key="4">
    <source>
        <dbReference type="Proteomes" id="UP001501074"/>
    </source>
</evidence>
<accession>A0ABP6ZTB6</accession>
<dbReference type="InterPro" id="IPR003709">
    <property type="entry name" value="VanY-like_core_dom"/>
</dbReference>
<feature type="compositionally biased region" description="Polar residues" evidence="1">
    <location>
        <begin position="18"/>
        <end position="35"/>
    </location>
</feature>
<feature type="region of interest" description="Disordered" evidence="1">
    <location>
        <begin position="1"/>
        <end position="47"/>
    </location>
</feature>